<accession>A0A839AL73</accession>
<comment type="caution">
    <text evidence="2">The sequence shown here is derived from an EMBL/GenBank/DDBJ whole genome shotgun (WGS) entry which is preliminary data.</text>
</comment>
<feature type="chain" id="PRO_5032524075" evidence="1">
    <location>
        <begin position="22"/>
        <end position="186"/>
    </location>
</feature>
<dbReference type="AlphaFoldDB" id="A0A839AL73"/>
<dbReference type="Proteomes" id="UP000563906">
    <property type="component" value="Unassembled WGS sequence"/>
</dbReference>
<gene>
    <name evidence="2" type="ORF">H3Z83_01630</name>
</gene>
<feature type="signal peptide" evidence="1">
    <location>
        <begin position="1"/>
        <end position="21"/>
    </location>
</feature>
<dbReference type="PROSITE" id="PS51257">
    <property type="entry name" value="PROKAR_LIPOPROTEIN"/>
    <property type="match status" value="1"/>
</dbReference>
<evidence type="ECO:0000313" key="2">
    <source>
        <dbReference type="EMBL" id="MBA6155227.1"/>
    </source>
</evidence>
<proteinExistence type="predicted"/>
<sequence>MKHIKLLAVLFISALTITSCSDDDPVVINEEEVITTMTIELTPNGGGDKVTLQSKDADGEGPTAPVVTGGTLAANTTYTGVITLLNELESPAENITEEVAEEADEHQFFYSSNGVSGTFTYAGTNDSNGNPVGINFTVTTGSAGTGAYVVTLRHEPNKSASGVKEGNIANAGGETDIQVSFPITVQ</sequence>
<protein>
    <submittedName>
        <fullName evidence="2">Type 1 periplasmic binding fold superfamily protein</fullName>
    </submittedName>
</protein>
<evidence type="ECO:0000256" key="1">
    <source>
        <dbReference type="SAM" id="SignalP"/>
    </source>
</evidence>
<keyword evidence="1" id="KW-0732">Signal</keyword>
<dbReference type="RefSeq" id="WP_182123735.1">
    <property type="nucleotide sequence ID" value="NZ_JACGLS010000001.1"/>
</dbReference>
<organism evidence="2 3">
    <name type="scientific">Tenacibaculum pelagium</name>
    <dbReference type="NCBI Taxonomy" id="2759527"/>
    <lineage>
        <taxon>Bacteria</taxon>
        <taxon>Pseudomonadati</taxon>
        <taxon>Bacteroidota</taxon>
        <taxon>Flavobacteriia</taxon>
        <taxon>Flavobacteriales</taxon>
        <taxon>Flavobacteriaceae</taxon>
        <taxon>Tenacibaculum</taxon>
    </lineage>
</organism>
<name>A0A839AL73_9FLAO</name>
<dbReference type="EMBL" id="JACGLS010000001">
    <property type="protein sequence ID" value="MBA6155227.1"/>
    <property type="molecule type" value="Genomic_DNA"/>
</dbReference>
<reference evidence="2 3" key="1">
    <citation type="submission" date="2020-07" db="EMBL/GenBank/DDBJ databases">
        <title>Bacterium isolated from marine sediment.</title>
        <authorList>
            <person name="Shang D."/>
            <person name="Du Z.-J."/>
        </authorList>
    </citation>
    <scope>NUCLEOTIDE SEQUENCE [LARGE SCALE GENOMIC DNA]</scope>
    <source>
        <strain evidence="2 3">S7007</strain>
    </source>
</reference>
<evidence type="ECO:0000313" key="3">
    <source>
        <dbReference type="Proteomes" id="UP000563906"/>
    </source>
</evidence>
<keyword evidence="3" id="KW-1185">Reference proteome</keyword>